<proteinExistence type="inferred from homology"/>
<gene>
    <name evidence="4" type="ORF">IMG5_191910</name>
</gene>
<sequence>MDLGFQVSDRSIQEFNLMKMLDKNGQGKYRYIIYKVINNKEIDIEKIGQREETYDDFVKSLPLDDARYCVFDYSMTYSDGRNANKLIYIFWCPDTAKVKVKMVSASTNQFFFGKLQGGLVSHQANDLSALSKNEIEKKLSF</sequence>
<dbReference type="STRING" id="857967.G0R4F1"/>
<dbReference type="PANTHER" id="PTHR11913">
    <property type="entry name" value="COFILIN-RELATED"/>
    <property type="match status" value="1"/>
</dbReference>
<dbReference type="RefSeq" id="XP_004025104.1">
    <property type="nucleotide sequence ID" value="XM_004025055.1"/>
</dbReference>
<dbReference type="InterPro" id="IPR002108">
    <property type="entry name" value="ADF-H"/>
</dbReference>
<keyword evidence="5" id="KW-1185">Reference proteome</keyword>
<dbReference type="PROSITE" id="PS51263">
    <property type="entry name" value="ADF_H"/>
    <property type="match status" value="1"/>
</dbReference>
<dbReference type="OMA" id="ITFYSWS"/>
<dbReference type="AlphaFoldDB" id="G0R4F1"/>
<dbReference type="Gene3D" id="3.40.20.10">
    <property type="entry name" value="Severin"/>
    <property type="match status" value="1"/>
</dbReference>
<dbReference type="EMBL" id="GL984339">
    <property type="protein sequence ID" value="EGR27652.1"/>
    <property type="molecule type" value="Genomic_DNA"/>
</dbReference>
<dbReference type="Pfam" id="PF00241">
    <property type="entry name" value="Cofilin_ADF"/>
    <property type="match status" value="1"/>
</dbReference>
<evidence type="ECO:0000313" key="5">
    <source>
        <dbReference type="Proteomes" id="UP000008983"/>
    </source>
</evidence>
<organism evidence="4 5">
    <name type="scientific">Ichthyophthirius multifiliis</name>
    <name type="common">White spot disease agent</name>
    <name type="synonym">Ich</name>
    <dbReference type="NCBI Taxonomy" id="5932"/>
    <lineage>
        <taxon>Eukaryota</taxon>
        <taxon>Sar</taxon>
        <taxon>Alveolata</taxon>
        <taxon>Ciliophora</taxon>
        <taxon>Intramacronucleata</taxon>
        <taxon>Oligohymenophorea</taxon>
        <taxon>Hymenostomatida</taxon>
        <taxon>Ophryoglenina</taxon>
        <taxon>Ichthyophthirius</taxon>
    </lineage>
</organism>
<comment type="similarity">
    <text evidence="1">Belongs to the actin-binding proteins ADF family.</text>
</comment>
<dbReference type="Proteomes" id="UP000008983">
    <property type="component" value="Unassembled WGS sequence"/>
</dbReference>
<dbReference type="GO" id="GO:0030042">
    <property type="term" value="P:actin filament depolymerization"/>
    <property type="evidence" value="ECO:0007669"/>
    <property type="project" value="InterPro"/>
</dbReference>
<dbReference type="FunCoup" id="G0R4F1">
    <property type="interactions" value="78"/>
</dbReference>
<name>G0R4F1_ICHMU</name>
<evidence type="ECO:0000256" key="1">
    <source>
        <dbReference type="ARBA" id="ARBA00006844"/>
    </source>
</evidence>
<dbReference type="GO" id="GO:0003779">
    <property type="term" value="F:actin binding"/>
    <property type="evidence" value="ECO:0007669"/>
    <property type="project" value="UniProtKB-KW"/>
</dbReference>
<keyword evidence="2" id="KW-0009">Actin-binding</keyword>
<dbReference type="SMART" id="SM00102">
    <property type="entry name" value="ADF"/>
    <property type="match status" value="1"/>
</dbReference>
<feature type="domain" description="ADF-H" evidence="3">
    <location>
        <begin position="4"/>
        <end position="140"/>
    </location>
</feature>
<protein>
    <recommendedName>
        <fullName evidence="3">ADF-H domain-containing protein</fullName>
    </recommendedName>
</protein>
<reference evidence="4 5" key="1">
    <citation type="submission" date="2011-07" db="EMBL/GenBank/DDBJ databases">
        <authorList>
            <person name="Coyne R."/>
            <person name="Brami D."/>
            <person name="Johnson J."/>
            <person name="Hostetler J."/>
            <person name="Hannick L."/>
            <person name="Clark T."/>
            <person name="Cassidy-Hanley D."/>
            <person name="Inman J."/>
        </authorList>
    </citation>
    <scope>NUCLEOTIDE SEQUENCE [LARGE SCALE GENOMIC DNA]</scope>
    <source>
        <strain evidence="4 5">G5</strain>
    </source>
</reference>
<dbReference type="InterPro" id="IPR017904">
    <property type="entry name" value="ADF/Cofilin"/>
</dbReference>
<dbReference type="CDD" id="cd11286">
    <property type="entry name" value="ADF_cofilin_like"/>
    <property type="match status" value="1"/>
</dbReference>
<dbReference type="InterPro" id="IPR029006">
    <property type="entry name" value="ADF-H/Gelsolin-like_dom_sf"/>
</dbReference>
<dbReference type="SUPFAM" id="SSF55753">
    <property type="entry name" value="Actin depolymerizing proteins"/>
    <property type="match status" value="1"/>
</dbReference>
<dbReference type="GO" id="GO:0015629">
    <property type="term" value="C:actin cytoskeleton"/>
    <property type="evidence" value="ECO:0007669"/>
    <property type="project" value="InterPro"/>
</dbReference>
<evidence type="ECO:0000259" key="3">
    <source>
        <dbReference type="PROSITE" id="PS51263"/>
    </source>
</evidence>
<evidence type="ECO:0000313" key="4">
    <source>
        <dbReference type="EMBL" id="EGR27652.1"/>
    </source>
</evidence>
<dbReference type="GeneID" id="14903719"/>
<dbReference type="OrthoDB" id="10249245at2759"/>
<dbReference type="eggNOG" id="KOG1735">
    <property type="taxonomic scope" value="Eukaryota"/>
</dbReference>
<dbReference type="InParanoid" id="G0R4F1"/>
<accession>G0R4F1</accession>
<evidence type="ECO:0000256" key="2">
    <source>
        <dbReference type="ARBA" id="ARBA00023203"/>
    </source>
</evidence>